<dbReference type="SUPFAM" id="SSF53448">
    <property type="entry name" value="Nucleotide-diphospho-sugar transferases"/>
    <property type="match status" value="1"/>
</dbReference>
<dbReference type="Gene3D" id="3.90.550.10">
    <property type="entry name" value="Spore Coat Polysaccharide Biosynthesis Protein SpsA, Chain A"/>
    <property type="match status" value="1"/>
</dbReference>
<comment type="caution">
    <text evidence="2">The sequence shown here is derived from an EMBL/GenBank/DDBJ whole genome shotgun (WGS) entry which is preliminary data.</text>
</comment>
<organism evidence="2 3">
    <name type="scientific">Bacteroides pectinophilus CAG:437</name>
    <dbReference type="NCBI Taxonomy" id="1263051"/>
    <lineage>
        <taxon>Bacteria</taxon>
        <taxon>Bacillati</taxon>
        <taxon>Bacillota</taxon>
        <taxon>Clostridia</taxon>
        <taxon>Eubacteriales</taxon>
    </lineage>
</organism>
<name>R7A8D0_9FIRM</name>
<evidence type="ECO:0000313" key="3">
    <source>
        <dbReference type="Proteomes" id="UP000018141"/>
    </source>
</evidence>
<evidence type="ECO:0000259" key="1">
    <source>
        <dbReference type="Pfam" id="PF00483"/>
    </source>
</evidence>
<reference evidence="2" key="1">
    <citation type="submission" date="2012-11" db="EMBL/GenBank/DDBJ databases">
        <title>Dependencies among metagenomic species, viruses, plasmids and units of genetic variation.</title>
        <authorList>
            <person name="Nielsen H.B."/>
            <person name="Almeida M."/>
            <person name="Juncker A.S."/>
            <person name="Rasmussen S."/>
            <person name="Li J."/>
            <person name="Sunagawa S."/>
            <person name="Plichta D."/>
            <person name="Gautier L."/>
            <person name="Le Chatelier E."/>
            <person name="Peletier E."/>
            <person name="Bonde I."/>
            <person name="Nielsen T."/>
            <person name="Manichanh C."/>
            <person name="Arumugam M."/>
            <person name="Batto J."/>
            <person name="Santos M.B.Q.D."/>
            <person name="Blom N."/>
            <person name="Borruel N."/>
            <person name="Burgdorf K.S."/>
            <person name="Boumezbeur F."/>
            <person name="Casellas F."/>
            <person name="Dore J."/>
            <person name="Guarner F."/>
            <person name="Hansen T."/>
            <person name="Hildebrand F."/>
            <person name="Kaas R.S."/>
            <person name="Kennedy S."/>
            <person name="Kristiansen K."/>
            <person name="Kultima J.R."/>
            <person name="Leonard P."/>
            <person name="Levenez F."/>
            <person name="Lund O."/>
            <person name="Moumen B."/>
            <person name="Le Paslier D."/>
            <person name="Pons N."/>
            <person name="Pedersen O."/>
            <person name="Prifti E."/>
            <person name="Qin J."/>
            <person name="Raes J."/>
            <person name="Tap J."/>
            <person name="Tims S."/>
            <person name="Ussery D.W."/>
            <person name="Yamada T."/>
            <person name="MetaHit consortium"/>
            <person name="Renault P."/>
            <person name="Sicheritz-Ponten T."/>
            <person name="Bork P."/>
            <person name="Wang J."/>
            <person name="Brunak S."/>
            <person name="Ehrlich S.D."/>
        </authorList>
    </citation>
    <scope>NUCLEOTIDE SEQUENCE [LARGE SCALE GENOMIC DNA]</scope>
</reference>
<dbReference type="Pfam" id="PF00483">
    <property type="entry name" value="NTP_transferase"/>
    <property type="match status" value="1"/>
</dbReference>
<sequence length="309" mass="34119">MRYEKMKDTTLVIMAAGIGSRFGGGIKQLEPMGPNGEIIMDYSIHDAVEAGFNKVVFVIRKDLEETFKEVIGNRIATKVNVEYVFQEIDNLPEGFGVPEGRKKPWGTGQAILACKGVVNEPFMVINADDYYGKEGFVKIHEYLTDGHKTDVEYDMCMAGFILGNTLSDNGAVTRGVCVVDDNEHLIGVNETSGIVKTADGAAYEKDGKLVPIDPKSHVSMNMWGFTPEFLDVLDAGFREFLGGLKEGDIKSEYLLPSIVDSMIKDGRAAVTVLESNDKWFGVTYKEDKPTVVASIRKLIDEGKYPESLY</sequence>
<gene>
    <name evidence="2" type="ORF">BN656_01363</name>
</gene>
<protein>
    <recommendedName>
        <fullName evidence="1">Nucleotidyl transferase domain-containing protein</fullName>
    </recommendedName>
</protein>
<feature type="domain" description="Nucleotidyl transferase" evidence="1">
    <location>
        <begin position="12"/>
        <end position="136"/>
    </location>
</feature>
<evidence type="ECO:0000313" key="2">
    <source>
        <dbReference type="EMBL" id="CDD57013.1"/>
    </source>
</evidence>
<dbReference type="Proteomes" id="UP000018141">
    <property type="component" value="Unassembled WGS sequence"/>
</dbReference>
<dbReference type="EMBL" id="CBHH010000040">
    <property type="protein sequence ID" value="CDD57013.1"/>
    <property type="molecule type" value="Genomic_DNA"/>
</dbReference>
<dbReference type="InterPro" id="IPR029044">
    <property type="entry name" value="Nucleotide-diphossugar_trans"/>
</dbReference>
<accession>R7A8D0</accession>
<dbReference type="InterPro" id="IPR005835">
    <property type="entry name" value="NTP_transferase_dom"/>
</dbReference>
<proteinExistence type="predicted"/>
<dbReference type="AlphaFoldDB" id="R7A8D0"/>